<dbReference type="AlphaFoldDB" id="A0AAV7VCR0"/>
<protein>
    <submittedName>
        <fullName evidence="2">Uncharacterized protein</fullName>
    </submittedName>
</protein>
<sequence length="95" mass="10251">MHPAGDSGTGDMPRWSSAGRGEARRGFPFGGIRAAPALARFPGRCPGSLVARLRTLFRKASERQIRQRAVLGVQQVLKNKERALPFPSPPTASGR</sequence>
<organism evidence="2 3">
    <name type="scientific">Pleurodeles waltl</name>
    <name type="common">Iberian ribbed newt</name>
    <dbReference type="NCBI Taxonomy" id="8319"/>
    <lineage>
        <taxon>Eukaryota</taxon>
        <taxon>Metazoa</taxon>
        <taxon>Chordata</taxon>
        <taxon>Craniata</taxon>
        <taxon>Vertebrata</taxon>
        <taxon>Euteleostomi</taxon>
        <taxon>Amphibia</taxon>
        <taxon>Batrachia</taxon>
        <taxon>Caudata</taxon>
        <taxon>Salamandroidea</taxon>
        <taxon>Salamandridae</taxon>
        <taxon>Pleurodelinae</taxon>
        <taxon>Pleurodeles</taxon>
    </lineage>
</organism>
<comment type="caution">
    <text evidence="2">The sequence shown here is derived from an EMBL/GenBank/DDBJ whole genome shotgun (WGS) entry which is preliminary data.</text>
</comment>
<evidence type="ECO:0000313" key="2">
    <source>
        <dbReference type="EMBL" id="KAJ1198419.1"/>
    </source>
</evidence>
<proteinExistence type="predicted"/>
<reference evidence="2" key="1">
    <citation type="journal article" date="2022" name="bioRxiv">
        <title>Sequencing and chromosome-scale assembly of the giantPleurodeles waltlgenome.</title>
        <authorList>
            <person name="Brown T."/>
            <person name="Elewa A."/>
            <person name="Iarovenko S."/>
            <person name="Subramanian E."/>
            <person name="Araus A.J."/>
            <person name="Petzold A."/>
            <person name="Susuki M."/>
            <person name="Suzuki K.-i.T."/>
            <person name="Hayashi T."/>
            <person name="Toyoda A."/>
            <person name="Oliveira C."/>
            <person name="Osipova E."/>
            <person name="Leigh N.D."/>
            <person name="Simon A."/>
            <person name="Yun M.H."/>
        </authorList>
    </citation>
    <scope>NUCLEOTIDE SEQUENCE</scope>
    <source>
        <strain evidence="2">20211129_DDA</strain>
        <tissue evidence="2">Liver</tissue>
    </source>
</reference>
<accession>A0AAV7VCR0</accession>
<feature type="region of interest" description="Disordered" evidence="1">
    <location>
        <begin position="1"/>
        <end position="27"/>
    </location>
</feature>
<keyword evidence="3" id="KW-1185">Reference proteome</keyword>
<evidence type="ECO:0000313" key="3">
    <source>
        <dbReference type="Proteomes" id="UP001066276"/>
    </source>
</evidence>
<dbReference type="EMBL" id="JANPWB010000003">
    <property type="protein sequence ID" value="KAJ1198419.1"/>
    <property type="molecule type" value="Genomic_DNA"/>
</dbReference>
<name>A0AAV7VCR0_PLEWA</name>
<dbReference type="Proteomes" id="UP001066276">
    <property type="component" value="Chromosome 2_1"/>
</dbReference>
<evidence type="ECO:0000256" key="1">
    <source>
        <dbReference type="SAM" id="MobiDB-lite"/>
    </source>
</evidence>
<gene>
    <name evidence="2" type="ORF">NDU88_002260</name>
</gene>